<evidence type="ECO:0000256" key="1">
    <source>
        <dbReference type="SAM" id="MobiDB-lite"/>
    </source>
</evidence>
<dbReference type="AlphaFoldDB" id="L8P4G7"/>
<protein>
    <submittedName>
        <fullName evidence="2">Uncharacterized protein</fullName>
    </submittedName>
</protein>
<comment type="caution">
    <text evidence="2">The sequence shown here is derived from an EMBL/GenBank/DDBJ whole genome shotgun (WGS) entry which is preliminary data.</text>
</comment>
<proteinExistence type="predicted"/>
<sequence>MDPASQEFLGGRASGASVQLVEDLGGTGEPMAEVIDLPAVERAGLGTGDRGGLCRTTPAPRRPLLVPPVVVFDRRRRQSVRGSRGTSMGSAAIRANTSRRLRAAAARAAADRRAATAEAARNSSLRSAATTRSML</sequence>
<evidence type="ECO:0000313" key="2">
    <source>
        <dbReference type="EMBL" id="ELS52461.1"/>
    </source>
</evidence>
<organism evidence="2 3">
    <name type="scientific">Streptomyces viridochromogenes Tue57</name>
    <dbReference type="NCBI Taxonomy" id="1160705"/>
    <lineage>
        <taxon>Bacteria</taxon>
        <taxon>Bacillati</taxon>
        <taxon>Actinomycetota</taxon>
        <taxon>Actinomycetes</taxon>
        <taxon>Kitasatosporales</taxon>
        <taxon>Streptomycetaceae</taxon>
        <taxon>Streptomyces</taxon>
    </lineage>
</organism>
<evidence type="ECO:0000313" key="3">
    <source>
        <dbReference type="Proteomes" id="UP000011205"/>
    </source>
</evidence>
<dbReference type="Proteomes" id="UP000011205">
    <property type="component" value="Unassembled WGS sequence"/>
</dbReference>
<feature type="region of interest" description="Disordered" evidence="1">
    <location>
        <begin position="76"/>
        <end position="96"/>
    </location>
</feature>
<name>L8P4G7_STRVR</name>
<dbReference type="EMBL" id="AMLP01000208">
    <property type="protein sequence ID" value="ELS52461.1"/>
    <property type="molecule type" value="Genomic_DNA"/>
</dbReference>
<gene>
    <name evidence="2" type="ORF">STVIR_6608</name>
</gene>
<feature type="compositionally biased region" description="Polar residues" evidence="1">
    <location>
        <begin position="122"/>
        <end position="135"/>
    </location>
</feature>
<reference evidence="2 3" key="1">
    <citation type="journal article" date="2013" name="Genome Announc.">
        <title>Draft Genome Sequence of Streptomyces viridochromogenes Strain Tu57, Producer of Avilamycin.</title>
        <authorList>
            <person name="Gruning B.A."/>
            <person name="Erxleben A."/>
            <person name="Hahnlein A."/>
            <person name="Gunther S."/>
        </authorList>
    </citation>
    <scope>NUCLEOTIDE SEQUENCE [LARGE SCALE GENOMIC DNA]</scope>
    <source>
        <strain evidence="2 3">Tue57</strain>
    </source>
</reference>
<feature type="region of interest" description="Disordered" evidence="1">
    <location>
        <begin position="115"/>
        <end position="135"/>
    </location>
</feature>
<dbReference type="PATRIC" id="fig|1160705.3.peg.6528"/>
<accession>L8P4G7</accession>